<feature type="transmembrane region" description="Helical" evidence="1">
    <location>
        <begin position="46"/>
        <end position="66"/>
    </location>
</feature>
<evidence type="ECO:0000256" key="1">
    <source>
        <dbReference type="SAM" id="Phobius"/>
    </source>
</evidence>
<accession>A0A1I0Z313</accession>
<dbReference type="STRING" id="988821.SAMN05421867_109119"/>
<protein>
    <submittedName>
        <fullName evidence="2">Uncharacterized protein</fullName>
    </submittedName>
</protein>
<keyword evidence="1" id="KW-0472">Membrane</keyword>
<dbReference type="Proteomes" id="UP000199012">
    <property type="component" value="Unassembled WGS sequence"/>
</dbReference>
<reference evidence="2 3" key="1">
    <citation type="submission" date="2016-10" db="EMBL/GenBank/DDBJ databases">
        <authorList>
            <person name="de Groot N.N."/>
        </authorList>
    </citation>
    <scope>NUCLEOTIDE SEQUENCE [LARGE SCALE GENOMIC DNA]</scope>
    <source>
        <strain evidence="2 3">CGMCC 4.6945</strain>
    </source>
</reference>
<gene>
    <name evidence="2" type="ORF">SAMN05421867_109119</name>
</gene>
<dbReference type="RefSeq" id="WP_090033143.1">
    <property type="nucleotide sequence ID" value="NZ_BONM01000004.1"/>
</dbReference>
<dbReference type="EMBL" id="FOKA01000009">
    <property type="protein sequence ID" value="SFB19486.1"/>
    <property type="molecule type" value="Genomic_DNA"/>
</dbReference>
<evidence type="ECO:0000313" key="3">
    <source>
        <dbReference type="Proteomes" id="UP000199012"/>
    </source>
</evidence>
<dbReference type="AlphaFoldDB" id="A0A1I0Z313"/>
<feature type="transmembrane region" description="Helical" evidence="1">
    <location>
        <begin position="15"/>
        <end position="34"/>
    </location>
</feature>
<dbReference type="OrthoDB" id="4831698at2"/>
<sequence>MIGARLRPRTGRRRVEVITFVVSVALLSGMGTGLRSLFGEPPLDAFLSSAIGALGILGGLALGGLARRRLQRRRVRRGHAEVVVRDRGRAHRGLHPRWQTLTARPGPGRLGLTEAGFGVLAGGPLDLPVLAARRTGRWTGPRDWTVWPNLAVLELTTPTGAVELGIHDEHVAWLLAQLGLAEDVSDGGARVRP</sequence>
<keyword evidence="1" id="KW-1133">Transmembrane helix</keyword>
<keyword evidence="1" id="KW-0812">Transmembrane</keyword>
<evidence type="ECO:0000313" key="2">
    <source>
        <dbReference type="EMBL" id="SFB19486.1"/>
    </source>
</evidence>
<proteinExistence type="predicted"/>
<keyword evidence="3" id="KW-1185">Reference proteome</keyword>
<name>A0A1I0Z313_9CELL</name>
<organism evidence="2 3">
    <name type="scientific">Cellulomonas marina</name>
    <dbReference type="NCBI Taxonomy" id="988821"/>
    <lineage>
        <taxon>Bacteria</taxon>
        <taxon>Bacillati</taxon>
        <taxon>Actinomycetota</taxon>
        <taxon>Actinomycetes</taxon>
        <taxon>Micrococcales</taxon>
        <taxon>Cellulomonadaceae</taxon>
        <taxon>Cellulomonas</taxon>
    </lineage>
</organism>